<feature type="compositionally biased region" description="Basic and acidic residues" evidence="1">
    <location>
        <begin position="38"/>
        <end position="53"/>
    </location>
</feature>
<feature type="compositionally biased region" description="Basic and acidic residues" evidence="1">
    <location>
        <begin position="101"/>
        <end position="117"/>
    </location>
</feature>
<dbReference type="AlphaFoldDB" id="A0A6J6PRY1"/>
<sequence>MKEHADAQRSPEHSMTADDLSGATRSPRDEAADDQDEERDRIPEALPRRERCGESIHNWFERSLVQQTVLVERASETDGSFDVVAHLLRVPTAGPKLVVKKRSDDERRNDEDRDEHNGAAPISVDH</sequence>
<dbReference type="EMBL" id="CAEZXM010000244">
    <property type="protein sequence ID" value="CAB4701256.1"/>
    <property type="molecule type" value="Genomic_DNA"/>
</dbReference>
<proteinExistence type="predicted"/>
<name>A0A6J6PRY1_9ZZZZ</name>
<evidence type="ECO:0000256" key="1">
    <source>
        <dbReference type="SAM" id="MobiDB-lite"/>
    </source>
</evidence>
<gene>
    <name evidence="2" type="ORF">UFOPK2366_01272</name>
</gene>
<feature type="compositionally biased region" description="Basic and acidic residues" evidence="1">
    <location>
        <begin position="1"/>
        <end position="16"/>
    </location>
</feature>
<feature type="region of interest" description="Disordered" evidence="1">
    <location>
        <begin position="1"/>
        <end position="53"/>
    </location>
</feature>
<accession>A0A6J6PRY1</accession>
<evidence type="ECO:0000313" key="2">
    <source>
        <dbReference type="EMBL" id="CAB4701256.1"/>
    </source>
</evidence>
<reference evidence="2" key="1">
    <citation type="submission" date="2020-05" db="EMBL/GenBank/DDBJ databases">
        <authorList>
            <person name="Chiriac C."/>
            <person name="Salcher M."/>
            <person name="Ghai R."/>
            <person name="Kavagutti S V."/>
        </authorList>
    </citation>
    <scope>NUCLEOTIDE SEQUENCE</scope>
</reference>
<feature type="region of interest" description="Disordered" evidence="1">
    <location>
        <begin position="94"/>
        <end position="126"/>
    </location>
</feature>
<protein>
    <submittedName>
        <fullName evidence="2">Unannotated protein</fullName>
    </submittedName>
</protein>
<organism evidence="2">
    <name type="scientific">freshwater metagenome</name>
    <dbReference type="NCBI Taxonomy" id="449393"/>
    <lineage>
        <taxon>unclassified sequences</taxon>
        <taxon>metagenomes</taxon>
        <taxon>ecological metagenomes</taxon>
    </lineage>
</organism>